<evidence type="ECO:0000313" key="3">
    <source>
        <dbReference type="Proteomes" id="UP001314229"/>
    </source>
</evidence>
<keyword evidence="3" id="KW-1185">Reference proteome</keyword>
<protein>
    <submittedName>
        <fullName evidence="2">U2 small nuclear ribonucleoprotein auxiliary factor 35 kDa subunit-related protein 1-like isoform X2</fullName>
    </submittedName>
</protein>
<name>A0AAV1NK49_SCOSC</name>
<reference evidence="2 3" key="1">
    <citation type="submission" date="2024-01" db="EMBL/GenBank/DDBJ databases">
        <authorList>
            <person name="Alioto T."/>
            <person name="Alioto T."/>
            <person name="Gomez Garrido J."/>
        </authorList>
    </citation>
    <scope>NUCLEOTIDE SEQUENCE [LARGE SCALE GENOMIC DNA]</scope>
</reference>
<dbReference type="Proteomes" id="UP001314229">
    <property type="component" value="Unassembled WGS sequence"/>
</dbReference>
<dbReference type="GO" id="GO:1990904">
    <property type="term" value="C:ribonucleoprotein complex"/>
    <property type="evidence" value="ECO:0007669"/>
    <property type="project" value="UniProtKB-KW"/>
</dbReference>
<dbReference type="EMBL" id="CAWUFR010000042">
    <property type="protein sequence ID" value="CAK6959901.1"/>
    <property type="molecule type" value="Genomic_DNA"/>
</dbReference>
<gene>
    <name evidence="2" type="ORF">FSCOSCO3_A006689</name>
</gene>
<comment type="caution">
    <text evidence="2">The sequence shown here is derived from an EMBL/GenBank/DDBJ whole genome shotgun (WGS) entry which is preliminary data.</text>
</comment>
<feature type="region of interest" description="Disordered" evidence="1">
    <location>
        <begin position="42"/>
        <end position="109"/>
    </location>
</feature>
<dbReference type="AlphaFoldDB" id="A0AAV1NK49"/>
<keyword evidence="2" id="KW-0687">Ribonucleoprotein</keyword>
<proteinExistence type="predicted"/>
<sequence>MSGAADPAYVKMAHVKQFQRIPMSKSMRGLCKEEDYAFLGTSEKTTREETEGAEALQDEQGDIKEERVHRRLQREQQEKERLRDIEESKREKEQQWRTHVTEVSSSQEKTLQDRLARLRKFREFQRKVLVEESGIEGEAVSTVNQLLTRM</sequence>
<organism evidence="2 3">
    <name type="scientific">Scomber scombrus</name>
    <name type="common">Atlantic mackerel</name>
    <name type="synonym">Scomber vernalis</name>
    <dbReference type="NCBI Taxonomy" id="13677"/>
    <lineage>
        <taxon>Eukaryota</taxon>
        <taxon>Metazoa</taxon>
        <taxon>Chordata</taxon>
        <taxon>Craniata</taxon>
        <taxon>Vertebrata</taxon>
        <taxon>Euteleostomi</taxon>
        <taxon>Actinopterygii</taxon>
        <taxon>Neopterygii</taxon>
        <taxon>Teleostei</taxon>
        <taxon>Neoteleostei</taxon>
        <taxon>Acanthomorphata</taxon>
        <taxon>Pelagiaria</taxon>
        <taxon>Scombriformes</taxon>
        <taxon>Scombridae</taxon>
        <taxon>Scomber</taxon>
    </lineage>
</organism>
<accession>A0AAV1NK49</accession>
<feature type="compositionally biased region" description="Basic and acidic residues" evidence="1">
    <location>
        <begin position="61"/>
        <end position="100"/>
    </location>
</feature>
<evidence type="ECO:0000256" key="1">
    <source>
        <dbReference type="SAM" id="MobiDB-lite"/>
    </source>
</evidence>
<evidence type="ECO:0000313" key="2">
    <source>
        <dbReference type="EMBL" id="CAK6959901.1"/>
    </source>
</evidence>